<dbReference type="Proteomes" id="UP000287547">
    <property type="component" value="Unassembled WGS sequence"/>
</dbReference>
<dbReference type="SUPFAM" id="SSF53335">
    <property type="entry name" value="S-adenosyl-L-methionine-dependent methyltransferases"/>
    <property type="match status" value="1"/>
</dbReference>
<evidence type="ECO:0000313" key="2">
    <source>
        <dbReference type="Proteomes" id="UP000287547"/>
    </source>
</evidence>
<reference evidence="1 2" key="1">
    <citation type="submission" date="2018-05" db="EMBL/GenBank/DDBJ databases">
        <title>Evolution of GPA BGCs.</title>
        <authorList>
            <person name="Waglechner N."/>
            <person name="Wright G.D."/>
        </authorList>
    </citation>
    <scope>NUCLEOTIDE SEQUENCE [LARGE SCALE GENOMIC DNA]</scope>
    <source>
        <strain evidence="1 2">A82846</strain>
    </source>
</reference>
<proteinExistence type="predicted"/>
<dbReference type="EMBL" id="QHKI01000011">
    <property type="protein sequence ID" value="RSM85801.1"/>
    <property type="molecule type" value="Genomic_DNA"/>
</dbReference>
<comment type="caution">
    <text evidence="1">The sequence shown here is derived from an EMBL/GenBank/DDBJ whole genome shotgun (WGS) entry which is preliminary data.</text>
</comment>
<dbReference type="InterPro" id="IPR006764">
    <property type="entry name" value="SAM_dep_MeTrfase_SAV2177_type"/>
</dbReference>
<evidence type="ECO:0008006" key="3">
    <source>
        <dbReference type="Google" id="ProtNLM"/>
    </source>
</evidence>
<dbReference type="InterPro" id="IPR029063">
    <property type="entry name" value="SAM-dependent_MTases_sf"/>
</dbReference>
<sequence>MTLPPGDGNKTITATVAEPALALHQAVDHEIIGRVIDESAWVPDGVNQGLPSAARVYDFLLGGAHNFASDRMVGEKVLAVQPNGRQIAASNRAFMGRAVRYMIGEGITQFLDLGSGIPTVGNVHEVAQKANPGSRVVYVDYDEIAVSHSQLMLAGNDNATVVRGDFCEPGEVLETPEVRRLLDFSQPIGLLMVAVFHFVADERDPAAIVARYRDALAPGSLFALSHLTADHAPEQMAGVVEAMKNSRDPMYFRSYDQIAALFEGFDVVEPGVVSAPLWRPGAGIQEPVEGVYAGVARKGSAGR</sequence>
<dbReference type="AlphaFoldDB" id="A0A428ZCN0"/>
<evidence type="ECO:0000313" key="1">
    <source>
        <dbReference type="EMBL" id="RSM85801.1"/>
    </source>
</evidence>
<name>A0A428ZCN0_KIBAR</name>
<gene>
    <name evidence="1" type="ORF">DMH04_16540</name>
</gene>
<dbReference type="Gene3D" id="3.40.50.150">
    <property type="entry name" value="Vaccinia Virus protein VP39"/>
    <property type="match status" value="1"/>
</dbReference>
<dbReference type="CDD" id="cd02440">
    <property type="entry name" value="AdoMet_MTases"/>
    <property type="match status" value="1"/>
</dbReference>
<organism evidence="1 2">
    <name type="scientific">Kibdelosporangium aridum</name>
    <dbReference type="NCBI Taxonomy" id="2030"/>
    <lineage>
        <taxon>Bacteria</taxon>
        <taxon>Bacillati</taxon>
        <taxon>Actinomycetota</taxon>
        <taxon>Actinomycetes</taxon>
        <taxon>Pseudonocardiales</taxon>
        <taxon>Pseudonocardiaceae</taxon>
        <taxon>Kibdelosporangium</taxon>
    </lineage>
</organism>
<dbReference type="OrthoDB" id="3516042at2"/>
<dbReference type="PIRSF" id="PIRSF017393">
    <property type="entry name" value="MTase_SAV2177"/>
    <property type="match status" value="1"/>
</dbReference>
<dbReference type="Pfam" id="PF04672">
    <property type="entry name" value="Methyltransf_19"/>
    <property type="match status" value="1"/>
</dbReference>
<protein>
    <recommendedName>
        <fullName evidence="3">S-adenosyl methyltransferase</fullName>
    </recommendedName>
</protein>
<accession>A0A428ZCN0</accession>